<comment type="caution">
    <text evidence="2">The sequence shown here is derived from an EMBL/GenBank/DDBJ whole genome shotgun (WGS) entry which is preliminary data.</text>
</comment>
<keyword evidence="1" id="KW-1133">Transmembrane helix</keyword>
<protein>
    <submittedName>
        <fullName evidence="2">Uncharacterized protein</fullName>
    </submittedName>
</protein>
<feature type="transmembrane region" description="Helical" evidence="1">
    <location>
        <begin position="12"/>
        <end position="31"/>
    </location>
</feature>
<evidence type="ECO:0000313" key="3">
    <source>
        <dbReference type="Proteomes" id="UP000245375"/>
    </source>
</evidence>
<feature type="transmembrane region" description="Helical" evidence="1">
    <location>
        <begin position="43"/>
        <end position="62"/>
    </location>
</feature>
<reference evidence="2" key="1">
    <citation type="submission" date="2018-05" db="EMBL/GenBank/DDBJ databases">
        <title>Algibacter marinivivus sp. nov., isolated from sample around a algae.</title>
        <authorList>
            <person name="Zhong X."/>
        </authorList>
    </citation>
    <scope>NUCLEOTIDE SEQUENCE [LARGE SCALE GENOMIC DNA]</scope>
    <source>
        <strain evidence="2">ZY111</strain>
    </source>
</reference>
<keyword evidence="3" id="KW-1185">Reference proteome</keyword>
<evidence type="ECO:0000313" key="2">
    <source>
        <dbReference type="EMBL" id="PWH82412.1"/>
    </source>
</evidence>
<reference evidence="2" key="2">
    <citation type="submission" date="2018-05" db="EMBL/GenBank/DDBJ databases">
        <authorList>
            <person name="Lanie J.A."/>
            <person name="Ng W.-L."/>
            <person name="Kazmierczak K.M."/>
            <person name="Andrzejewski T.M."/>
            <person name="Davidsen T.M."/>
            <person name="Wayne K.J."/>
            <person name="Tettelin H."/>
            <person name="Glass J.I."/>
            <person name="Rusch D."/>
            <person name="Podicherti R."/>
            <person name="Tsui H.-C.T."/>
            <person name="Winkler M.E."/>
        </authorList>
    </citation>
    <scope>NUCLEOTIDE SEQUENCE [LARGE SCALE GENOMIC DNA]</scope>
    <source>
        <strain evidence="2">ZY111</strain>
    </source>
</reference>
<dbReference type="OrthoDB" id="7067875at2"/>
<feature type="transmembrane region" description="Helical" evidence="1">
    <location>
        <begin position="201"/>
        <end position="216"/>
    </location>
</feature>
<organism evidence="2 3">
    <name type="scientific">Algibacter marinivivus</name>
    <dbReference type="NCBI Taxonomy" id="2100723"/>
    <lineage>
        <taxon>Bacteria</taxon>
        <taxon>Pseudomonadati</taxon>
        <taxon>Bacteroidota</taxon>
        <taxon>Flavobacteriia</taxon>
        <taxon>Flavobacteriales</taxon>
        <taxon>Flavobacteriaceae</taxon>
        <taxon>Algibacter</taxon>
    </lineage>
</organism>
<dbReference type="EMBL" id="QFRI01000002">
    <property type="protein sequence ID" value="PWH82412.1"/>
    <property type="molecule type" value="Genomic_DNA"/>
</dbReference>
<keyword evidence="1" id="KW-0472">Membrane</keyword>
<gene>
    <name evidence="2" type="ORF">DIS18_09160</name>
</gene>
<feature type="transmembrane region" description="Helical" evidence="1">
    <location>
        <begin position="222"/>
        <end position="237"/>
    </location>
</feature>
<feature type="transmembrane region" description="Helical" evidence="1">
    <location>
        <begin position="162"/>
        <end position="180"/>
    </location>
</feature>
<accession>A0A2U2X3Q7</accession>
<evidence type="ECO:0000256" key="1">
    <source>
        <dbReference type="SAM" id="Phobius"/>
    </source>
</evidence>
<dbReference type="AlphaFoldDB" id="A0A2U2X3Q7"/>
<keyword evidence="1" id="KW-0812">Transmembrane</keyword>
<feature type="transmembrane region" description="Helical" evidence="1">
    <location>
        <begin position="106"/>
        <end position="125"/>
    </location>
</feature>
<dbReference type="Proteomes" id="UP000245375">
    <property type="component" value="Unassembled WGS sequence"/>
</dbReference>
<name>A0A2U2X3Q7_9FLAO</name>
<feature type="transmembrane region" description="Helical" evidence="1">
    <location>
        <begin position="82"/>
        <end position="99"/>
    </location>
</feature>
<sequence length="249" mass="30050">MFLQIKSESQIRLYIIIICIIFLTGILFYLFNESFRKLSNNYIRRNITFIVVLFSFYIIYIITRLLFPKTIFQTLFDEDGVFEYLTTFFFLFASVFFILSLSRKKIFFINTYIFILASACFFVGMEEISWGQRIFGVETPESLKEINYQDELTVHNLVAPDYHPQIYLVISILCLIFFSFTNNKKFESLFWIHKDYLPSRRFITIAVFLPFISWYNMEHFEVILSFLFAVYAFQLYMKKISREGRFIWC</sequence>
<proteinExistence type="predicted"/>